<dbReference type="Proteomes" id="UP000789570">
    <property type="component" value="Unassembled WGS sequence"/>
</dbReference>
<evidence type="ECO:0000313" key="2">
    <source>
        <dbReference type="Proteomes" id="UP000789570"/>
    </source>
</evidence>
<sequence>MTGYLLPKTPRVFGRWTATEKSKHVCLIGGRAPLLRINLVYLPVRLSEPGLVSWM</sequence>
<name>A0A9N9CC31_9GLOM</name>
<dbReference type="EMBL" id="CAJVPQ010002418">
    <property type="protein sequence ID" value="CAG8596478.1"/>
    <property type="molecule type" value="Genomic_DNA"/>
</dbReference>
<protein>
    <submittedName>
        <fullName evidence="1">861_t:CDS:1</fullName>
    </submittedName>
</protein>
<organism evidence="1 2">
    <name type="scientific">Funneliformis caledonium</name>
    <dbReference type="NCBI Taxonomy" id="1117310"/>
    <lineage>
        <taxon>Eukaryota</taxon>
        <taxon>Fungi</taxon>
        <taxon>Fungi incertae sedis</taxon>
        <taxon>Mucoromycota</taxon>
        <taxon>Glomeromycotina</taxon>
        <taxon>Glomeromycetes</taxon>
        <taxon>Glomerales</taxon>
        <taxon>Glomeraceae</taxon>
        <taxon>Funneliformis</taxon>
    </lineage>
</organism>
<accession>A0A9N9CC31</accession>
<keyword evidence="2" id="KW-1185">Reference proteome</keyword>
<evidence type="ECO:0000313" key="1">
    <source>
        <dbReference type="EMBL" id="CAG8596478.1"/>
    </source>
</evidence>
<dbReference type="AlphaFoldDB" id="A0A9N9CC31"/>
<gene>
    <name evidence="1" type="ORF">FCALED_LOCUS8372</name>
</gene>
<comment type="caution">
    <text evidence="1">The sequence shown here is derived from an EMBL/GenBank/DDBJ whole genome shotgun (WGS) entry which is preliminary data.</text>
</comment>
<reference evidence="1" key="1">
    <citation type="submission" date="2021-06" db="EMBL/GenBank/DDBJ databases">
        <authorList>
            <person name="Kallberg Y."/>
            <person name="Tangrot J."/>
            <person name="Rosling A."/>
        </authorList>
    </citation>
    <scope>NUCLEOTIDE SEQUENCE</scope>
    <source>
        <strain evidence="1">UK204</strain>
    </source>
</reference>
<proteinExistence type="predicted"/>